<dbReference type="STRING" id="571438.SAMN05192586_10144"/>
<protein>
    <recommendedName>
        <fullName evidence="7">Recombination protein RecR</fullName>
    </recommendedName>
</protein>
<keyword evidence="10" id="KW-1185">Reference proteome</keyword>
<comment type="function">
    <text evidence="7">May play a role in DNA repair. It seems to be involved in an RecBC-independent recombinational process of DNA repair. It may act with RecF and RecO.</text>
</comment>
<dbReference type="PROSITE" id="PS50880">
    <property type="entry name" value="TOPRIM"/>
    <property type="match status" value="1"/>
</dbReference>
<evidence type="ECO:0000256" key="4">
    <source>
        <dbReference type="ARBA" id="ARBA00022833"/>
    </source>
</evidence>
<dbReference type="PANTHER" id="PTHR30446">
    <property type="entry name" value="RECOMBINATION PROTEIN RECR"/>
    <property type="match status" value="1"/>
</dbReference>
<proteinExistence type="inferred from homology"/>
<evidence type="ECO:0000256" key="1">
    <source>
        <dbReference type="ARBA" id="ARBA00022723"/>
    </source>
</evidence>
<dbReference type="GO" id="GO:0008270">
    <property type="term" value="F:zinc ion binding"/>
    <property type="evidence" value="ECO:0007669"/>
    <property type="project" value="UniProtKB-KW"/>
</dbReference>
<dbReference type="PANTHER" id="PTHR30446:SF0">
    <property type="entry name" value="RECOMBINATION PROTEIN RECR"/>
    <property type="match status" value="1"/>
</dbReference>
<evidence type="ECO:0000256" key="5">
    <source>
        <dbReference type="ARBA" id="ARBA00023172"/>
    </source>
</evidence>
<keyword evidence="1 7" id="KW-0479">Metal-binding</keyword>
<dbReference type="Pfam" id="PF21176">
    <property type="entry name" value="RecR_HhH"/>
    <property type="match status" value="1"/>
</dbReference>
<keyword evidence="3 7" id="KW-0863">Zinc-finger</keyword>
<keyword evidence="4 7" id="KW-0862">Zinc</keyword>
<evidence type="ECO:0000256" key="2">
    <source>
        <dbReference type="ARBA" id="ARBA00022763"/>
    </source>
</evidence>
<sequence>MHTRIPEPLKALVDQLARLPGLGPKSALRAAMTLLKWPEAETRRLGRSIHDLRDNLHLCSRCGGLAATDPCPVCADPERTRDTICLVAEWDSMLTLDEGGFYHGQYMILGGLLAPLEHMGAESLDLGRLTRRLAEGEVRELILALGATLEAENTATFVARMVRERFPGVAVSRLAQGIPLGAEVKYMDKETLRQSLQYRQNLP</sequence>
<dbReference type="GO" id="GO:0006310">
    <property type="term" value="P:DNA recombination"/>
    <property type="evidence" value="ECO:0007669"/>
    <property type="project" value="UniProtKB-UniRule"/>
</dbReference>
<dbReference type="NCBIfam" id="TIGR00615">
    <property type="entry name" value="recR"/>
    <property type="match status" value="1"/>
</dbReference>
<organism evidence="9 10">
    <name type="scientific">Desulfovibrio legallii</name>
    <dbReference type="NCBI Taxonomy" id="571438"/>
    <lineage>
        <taxon>Bacteria</taxon>
        <taxon>Pseudomonadati</taxon>
        <taxon>Thermodesulfobacteriota</taxon>
        <taxon>Desulfovibrionia</taxon>
        <taxon>Desulfovibrionales</taxon>
        <taxon>Desulfovibrionaceae</taxon>
        <taxon>Desulfovibrio</taxon>
    </lineage>
</organism>
<evidence type="ECO:0000256" key="3">
    <source>
        <dbReference type="ARBA" id="ARBA00022771"/>
    </source>
</evidence>
<dbReference type="InterPro" id="IPR000093">
    <property type="entry name" value="DNA_Rcmb_RecR"/>
</dbReference>
<keyword evidence="6 7" id="KW-0234">DNA repair</keyword>
<name>A0A1G7HVI5_9BACT</name>
<evidence type="ECO:0000259" key="8">
    <source>
        <dbReference type="PROSITE" id="PS50880"/>
    </source>
</evidence>
<dbReference type="InterPro" id="IPR015967">
    <property type="entry name" value="Rcmb_RecR_Znf"/>
</dbReference>
<evidence type="ECO:0000256" key="7">
    <source>
        <dbReference type="HAMAP-Rule" id="MF_00017"/>
    </source>
</evidence>
<dbReference type="AlphaFoldDB" id="A0A1G7HVI5"/>
<reference evidence="10" key="1">
    <citation type="submission" date="2016-10" db="EMBL/GenBank/DDBJ databases">
        <authorList>
            <person name="Varghese N."/>
            <person name="Submissions S."/>
        </authorList>
    </citation>
    <scope>NUCLEOTIDE SEQUENCE [LARGE SCALE GENOMIC DNA]</scope>
    <source>
        <strain evidence="10">KHC7</strain>
    </source>
</reference>
<evidence type="ECO:0000313" key="10">
    <source>
        <dbReference type="Proteomes" id="UP000199355"/>
    </source>
</evidence>
<gene>
    <name evidence="7" type="primary">recR</name>
    <name evidence="9" type="ORF">SAMN05192586_10144</name>
</gene>
<dbReference type="Gene3D" id="3.30.60.80">
    <property type="match status" value="1"/>
</dbReference>
<dbReference type="GO" id="GO:0006281">
    <property type="term" value="P:DNA repair"/>
    <property type="evidence" value="ECO:0007669"/>
    <property type="project" value="UniProtKB-UniRule"/>
</dbReference>
<dbReference type="Pfam" id="PF21175">
    <property type="entry name" value="RecR_C"/>
    <property type="match status" value="1"/>
</dbReference>
<evidence type="ECO:0000313" key="9">
    <source>
        <dbReference type="EMBL" id="SDF04296.1"/>
    </source>
</evidence>
<dbReference type="CDD" id="cd01025">
    <property type="entry name" value="TOPRIM_recR"/>
    <property type="match status" value="1"/>
</dbReference>
<dbReference type="InterPro" id="IPR006171">
    <property type="entry name" value="TOPRIM_dom"/>
</dbReference>
<accession>A0A1G7HVI5</accession>
<dbReference type="GO" id="GO:0003677">
    <property type="term" value="F:DNA binding"/>
    <property type="evidence" value="ECO:0007669"/>
    <property type="project" value="UniProtKB-UniRule"/>
</dbReference>
<dbReference type="OrthoDB" id="9802672at2"/>
<comment type="similarity">
    <text evidence="7">Belongs to the RecR family.</text>
</comment>
<dbReference type="EMBL" id="FNBX01000001">
    <property type="protein sequence ID" value="SDF04296.1"/>
    <property type="molecule type" value="Genomic_DNA"/>
</dbReference>
<dbReference type="Pfam" id="PF02132">
    <property type="entry name" value="RecR_ZnF"/>
    <property type="match status" value="1"/>
</dbReference>
<dbReference type="Gene3D" id="1.10.8.420">
    <property type="entry name" value="RecR Domain 1"/>
    <property type="match status" value="1"/>
</dbReference>
<dbReference type="Proteomes" id="UP000199355">
    <property type="component" value="Unassembled WGS sequence"/>
</dbReference>
<keyword evidence="5 7" id="KW-0233">DNA recombination</keyword>
<evidence type="ECO:0000256" key="6">
    <source>
        <dbReference type="ARBA" id="ARBA00023204"/>
    </source>
</evidence>
<feature type="zinc finger region" description="C4-type" evidence="7">
    <location>
        <begin position="59"/>
        <end position="74"/>
    </location>
</feature>
<keyword evidence="2 7" id="KW-0227">DNA damage</keyword>
<feature type="domain" description="Toprim" evidence="8">
    <location>
        <begin position="82"/>
        <end position="179"/>
    </location>
</feature>
<dbReference type="InterPro" id="IPR034137">
    <property type="entry name" value="TOPRIM_RecR"/>
</dbReference>
<dbReference type="HAMAP" id="MF_00017">
    <property type="entry name" value="RecR"/>
    <property type="match status" value="1"/>
</dbReference>
<dbReference type="Pfam" id="PF13662">
    <property type="entry name" value="Toprim_4"/>
    <property type="match status" value="1"/>
</dbReference>
<dbReference type="SUPFAM" id="SSF111304">
    <property type="entry name" value="Recombination protein RecR"/>
    <property type="match status" value="1"/>
</dbReference>
<dbReference type="RefSeq" id="WP_092152326.1">
    <property type="nucleotide sequence ID" value="NZ_FNBX01000001.1"/>
</dbReference>
<dbReference type="Gene3D" id="3.40.1360.10">
    <property type="match status" value="1"/>
</dbReference>
<dbReference type="InterPro" id="IPR023627">
    <property type="entry name" value="Rcmb_RecR"/>
</dbReference>